<protein>
    <recommendedName>
        <fullName evidence="1">Bacterial bifunctional deaminase-reductase C-terminal domain-containing protein</fullName>
    </recommendedName>
</protein>
<evidence type="ECO:0000313" key="3">
    <source>
        <dbReference type="Proteomes" id="UP000016033"/>
    </source>
</evidence>
<name>T5L222_MICMQ</name>
<dbReference type="GO" id="GO:0008703">
    <property type="term" value="F:5-amino-6-(5-phosphoribosylamino)uracil reductase activity"/>
    <property type="evidence" value="ECO:0007669"/>
    <property type="project" value="InterPro"/>
</dbReference>
<dbReference type="SUPFAM" id="SSF53597">
    <property type="entry name" value="Dihydrofolate reductase-like"/>
    <property type="match status" value="1"/>
</dbReference>
<feature type="domain" description="Bacterial bifunctional deaminase-reductase C-terminal" evidence="1">
    <location>
        <begin position="15"/>
        <end position="186"/>
    </location>
</feature>
<comment type="caution">
    <text evidence="2">The sequence shown here is derived from an EMBL/GenBank/DDBJ whole genome shotgun (WGS) entry which is preliminary data.</text>
</comment>
<gene>
    <name evidence="2" type="ORF">L687_10015</name>
</gene>
<dbReference type="PATRIC" id="fig|1333857.3.peg.219"/>
<reference evidence="2 3" key="1">
    <citation type="journal article" date="2013" name="Genome Announc.">
        <title>Whole-genome sequences of five oyster-associated bacteria show potential for crude oil hydrocarbon degradation.</title>
        <authorList>
            <person name="Chauhan A."/>
            <person name="Green S."/>
            <person name="Pathak A."/>
            <person name="Thomas J."/>
            <person name="Venkatramanan R."/>
        </authorList>
    </citation>
    <scope>NUCLEOTIDE SEQUENCE [LARGE SCALE GENOMIC DNA]</scope>
    <source>
        <strain evidence="2 3">MF109</strain>
    </source>
</reference>
<dbReference type="GO" id="GO:0009231">
    <property type="term" value="P:riboflavin biosynthetic process"/>
    <property type="evidence" value="ECO:0007669"/>
    <property type="project" value="InterPro"/>
</dbReference>
<dbReference type="Proteomes" id="UP000016033">
    <property type="component" value="Unassembled WGS sequence"/>
</dbReference>
<dbReference type="AlphaFoldDB" id="T5L222"/>
<dbReference type="RefSeq" id="WP_021198211.1">
    <property type="nucleotide sequence ID" value="NZ_ATAO01000013.1"/>
</dbReference>
<sequence length="217" mass="23561">MNSQYPDEQQASGRILIDLFTSLDGVAQGPGGTDEDTSGGFRFSGWQAGYPSSGVGPEIEKGMRGLDALLLGRRTYDIFASYWPQHTEGESGAIGTLFNRVPKYVATRNAELALDWEGSTRVGADLAAEVAAMRAAHREVHVIGSIDFVHTLLAEGLFDELNLWVYPLLLGAGKKVFDDDAMPSVLRLLDPPITDEAGVTLLRYGRTDRVPEVGTFE</sequence>
<dbReference type="EMBL" id="ATAO01000013">
    <property type="protein sequence ID" value="EQM86042.1"/>
    <property type="molecule type" value="Genomic_DNA"/>
</dbReference>
<organism evidence="2 3">
    <name type="scientific">Microbacterium maritypicum MF109</name>
    <dbReference type="NCBI Taxonomy" id="1333857"/>
    <lineage>
        <taxon>Bacteria</taxon>
        <taxon>Bacillati</taxon>
        <taxon>Actinomycetota</taxon>
        <taxon>Actinomycetes</taxon>
        <taxon>Micrococcales</taxon>
        <taxon>Microbacteriaceae</taxon>
        <taxon>Microbacterium</taxon>
    </lineage>
</organism>
<dbReference type="Pfam" id="PF01872">
    <property type="entry name" value="RibD_C"/>
    <property type="match status" value="1"/>
</dbReference>
<evidence type="ECO:0000313" key="2">
    <source>
        <dbReference type="EMBL" id="EQM86042.1"/>
    </source>
</evidence>
<dbReference type="InterPro" id="IPR002734">
    <property type="entry name" value="RibDG_C"/>
</dbReference>
<evidence type="ECO:0000259" key="1">
    <source>
        <dbReference type="Pfam" id="PF01872"/>
    </source>
</evidence>
<proteinExistence type="predicted"/>
<accession>T5L222</accession>
<dbReference type="Gene3D" id="3.40.430.10">
    <property type="entry name" value="Dihydrofolate Reductase, subunit A"/>
    <property type="match status" value="1"/>
</dbReference>
<dbReference type="InterPro" id="IPR024072">
    <property type="entry name" value="DHFR-like_dom_sf"/>
</dbReference>